<dbReference type="EMBL" id="SRSD01000010">
    <property type="protein sequence ID" value="KAA0888839.1"/>
    <property type="molecule type" value="Genomic_DNA"/>
</dbReference>
<gene>
    <name evidence="3" type="ORF">ET418_15790</name>
</gene>
<keyword evidence="2" id="KW-1133">Transmembrane helix</keyword>
<feature type="coiled-coil region" evidence="1">
    <location>
        <begin position="47"/>
        <end position="94"/>
    </location>
</feature>
<evidence type="ECO:0000313" key="4">
    <source>
        <dbReference type="Proteomes" id="UP000324298"/>
    </source>
</evidence>
<keyword evidence="2" id="KW-0812">Transmembrane</keyword>
<name>A0A5A9X9F7_9BACT</name>
<protein>
    <submittedName>
        <fullName evidence="3">Fimbrial protein</fullName>
    </submittedName>
</protein>
<keyword evidence="2" id="KW-0472">Membrane</keyword>
<dbReference type="Pfam" id="PF05137">
    <property type="entry name" value="PilN"/>
    <property type="match status" value="1"/>
</dbReference>
<dbReference type="InterPro" id="IPR052534">
    <property type="entry name" value="Extracell_DNA_Util/SecSys_Comp"/>
</dbReference>
<keyword evidence="1" id="KW-0175">Coiled coil</keyword>
<dbReference type="InterPro" id="IPR007813">
    <property type="entry name" value="PilN"/>
</dbReference>
<dbReference type="AlphaFoldDB" id="A0A5A9X9F7"/>
<evidence type="ECO:0000313" key="3">
    <source>
        <dbReference type="EMBL" id="KAA0888839.1"/>
    </source>
</evidence>
<dbReference type="RefSeq" id="WP_149309232.1">
    <property type="nucleotide sequence ID" value="NZ_SRSD01000010.1"/>
</dbReference>
<proteinExistence type="predicted"/>
<dbReference type="PANTHER" id="PTHR40278:SF2">
    <property type="entry name" value="TYPE IV PILUS INNER MEMBRANE COMPONENT PILN"/>
    <property type="match status" value="1"/>
</dbReference>
<comment type="caution">
    <text evidence="3">The sequence shown here is derived from an EMBL/GenBank/DDBJ whole genome shotgun (WGS) entry which is preliminary data.</text>
</comment>
<accession>A0A5A9X9F7</accession>
<reference evidence="3 4" key="1">
    <citation type="submission" date="2019-04" db="EMBL/GenBank/DDBJ databases">
        <title>Geobacter ruber sp. nov., ferric-reducing bacteria isolated from paddy soil.</title>
        <authorList>
            <person name="Xu Z."/>
            <person name="Masuda Y."/>
            <person name="Itoh H."/>
            <person name="Senoo K."/>
        </authorList>
    </citation>
    <scope>NUCLEOTIDE SEQUENCE [LARGE SCALE GENOMIC DNA]</scope>
    <source>
        <strain evidence="3 4">Red88</strain>
    </source>
</reference>
<dbReference type="PANTHER" id="PTHR40278">
    <property type="entry name" value="DNA UTILIZATION PROTEIN HOFN"/>
    <property type="match status" value="1"/>
</dbReference>
<keyword evidence="4" id="KW-1185">Reference proteome</keyword>
<feature type="transmembrane region" description="Helical" evidence="2">
    <location>
        <begin position="22"/>
        <end position="42"/>
    </location>
</feature>
<evidence type="ECO:0000256" key="2">
    <source>
        <dbReference type="SAM" id="Phobius"/>
    </source>
</evidence>
<dbReference type="GO" id="GO:0043683">
    <property type="term" value="P:type IV pilus assembly"/>
    <property type="evidence" value="ECO:0007669"/>
    <property type="project" value="TreeGrafter"/>
</dbReference>
<dbReference type="GO" id="GO:0043107">
    <property type="term" value="P:type IV pilus-dependent motility"/>
    <property type="evidence" value="ECO:0007669"/>
    <property type="project" value="TreeGrafter"/>
</dbReference>
<dbReference type="Proteomes" id="UP000324298">
    <property type="component" value="Unassembled WGS sequence"/>
</dbReference>
<organism evidence="3 4">
    <name type="scientific">Oryzomonas rubra</name>
    <dbReference type="NCBI Taxonomy" id="2509454"/>
    <lineage>
        <taxon>Bacteria</taxon>
        <taxon>Pseudomonadati</taxon>
        <taxon>Thermodesulfobacteriota</taxon>
        <taxon>Desulfuromonadia</taxon>
        <taxon>Geobacterales</taxon>
        <taxon>Geobacteraceae</taxon>
        <taxon>Oryzomonas</taxon>
    </lineage>
</organism>
<dbReference type="OrthoDB" id="5296173at2"/>
<evidence type="ECO:0000256" key="1">
    <source>
        <dbReference type="SAM" id="Coils"/>
    </source>
</evidence>
<sequence length="191" mass="20987">MIKINLLPVRAAKKKETAVQQISIFCVSLLLVAVVVVSLYVVKRMQIASAQTDITAANEKIGALKKRIGKLEELKTLKDQVKKKLDVLAQLRKNKTGPAERLATLSDITPEQLWLTSYTENGADIKLSGIAYTEELIASFMRSLEASRDFMGVELVVSEQMELGGTKLKKFELTCKLKSAATPQPAAAPKK</sequence>